<dbReference type="EMBL" id="CAJVPY010063784">
    <property type="protein sequence ID" value="CAG8823696.1"/>
    <property type="molecule type" value="Genomic_DNA"/>
</dbReference>
<proteinExistence type="predicted"/>
<dbReference type="AlphaFoldDB" id="A0A9N9PB39"/>
<evidence type="ECO:0000313" key="1">
    <source>
        <dbReference type="EMBL" id="CAG8823696.1"/>
    </source>
</evidence>
<organism evidence="1 2">
    <name type="scientific">Dentiscutata erythropus</name>
    <dbReference type="NCBI Taxonomy" id="1348616"/>
    <lineage>
        <taxon>Eukaryota</taxon>
        <taxon>Fungi</taxon>
        <taxon>Fungi incertae sedis</taxon>
        <taxon>Mucoromycota</taxon>
        <taxon>Glomeromycotina</taxon>
        <taxon>Glomeromycetes</taxon>
        <taxon>Diversisporales</taxon>
        <taxon>Gigasporaceae</taxon>
        <taxon>Dentiscutata</taxon>
    </lineage>
</organism>
<accession>A0A9N9PB39</accession>
<keyword evidence="2" id="KW-1185">Reference proteome</keyword>
<gene>
    <name evidence="1" type="ORF">DERYTH_LOCUS27551</name>
</gene>
<feature type="non-terminal residue" evidence="1">
    <location>
        <position position="1"/>
    </location>
</feature>
<comment type="caution">
    <text evidence="1">The sequence shown here is derived from an EMBL/GenBank/DDBJ whole genome shotgun (WGS) entry which is preliminary data.</text>
</comment>
<reference evidence="1" key="1">
    <citation type="submission" date="2021-06" db="EMBL/GenBank/DDBJ databases">
        <authorList>
            <person name="Kallberg Y."/>
            <person name="Tangrot J."/>
            <person name="Rosling A."/>
        </authorList>
    </citation>
    <scope>NUCLEOTIDE SEQUENCE</scope>
    <source>
        <strain evidence="1">MA453B</strain>
    </source>
</reference>
<protein>
    <submittedName>
        <fullName evidence="1">9921_t:CDS:1</fullName>
    </submittedName>
</protein>
<sequence length="87" mass="9842">GNKVGNGQDAPLALARMRYAHELAIERINLVQEKPKLGFWSTLWKLDRTVRKICPNSKTTIASNPSHPYKNFGSFATYIPVWEKSSP</sequence>
<evidence type="ECO:0000313" key="2">
    <source>
        <dbReference type="Proteomes" id="UP000789405"/>
    </source>
</evidence>
<dbReference type="Proteomes" id="UP000789405">
    <property type="component" value="Unassembled WGS sequence"/>
</dbReference>
<name>A0A9N9PB39_9GLOM</name>